<reference evidence="2 3" key="1">
    <citation type="journal article" date="2014" name="ISME J.">
        <title>Ecophysiology of Thioploca ingrica as revealed by the complete genome sequence supplemented with proteomic evidence.</title>
        <authorList>
            <person name="Kojima H."/>
            <person name="Ogura Y."/>
            <person name="Yamamoto N."/>
            <person name="Togashi T."/>
            <person name="Mori H."/>
            <person name="Watanabe T."/>
            <person name="Nemoto F."/>
            <person name="Kurokawa K."/>
            <person name="Hayashi T."/>
            <person name="Fukui M."/>
        </authorList>
    </citation>
    <scope>NUCLEOTIDE SEQUENCE [LARGE SCALE GENOMIC DNA]</scope>
</reference>
<dbReference type="KEGG" id="tig:THII_2542"/>
<accession>A0A090AHR6</accession>
<dbReference type="AlphaFoldDB" id="A0A090AHR6"/>
<gene>
    <name evidence="2" type="ORF">THII_2542</name>
</gene>
<name>A0A090AHR6_9GAMM</name>
<dbReference type="CDD" id="cd09874">
    <property type="entry name" value="PIN_MT3492-like"/>
    <property type="match status" value="1"/>
</dbReference>
<dbReference type="InterPro" id="IPR002716">
    <property type="entry name" value="PIN_dom"/>
</dbReference>
<dbReference type="InterPro" id="IPR029060">
    <property type="entry name" value="PIN-like_dom_sf"/>
</dbReference>
<dbReference type="Gene3D" id="3.40.50.1010">
    <property type="entry name" value="5'-nuclease"/>
    <property type="match status" value="1"/>
</dbReference>
<dbReference type="SUPFAM" id="SSF88723">
    <property type="entry name" value="PIN domain-like"/>
    <property type="match status" value="1"/>
</dbReference>
<dbReference type="HOGENOM" id="CLU_119496_1_2_6"/>
<sequence length="152" mass="17330">MNWFMDTSALVKLYHHELGTDHLIQSLSRHPDNLVITLTDLSRVECHSALIKRVRIGKLSLTKATEAATLLEQQLKRFRVVTVDRIAKEFAIHLLHQLAYQNNLATLDAMQLATALLSHQELAIDYFVACDQRLLSFAQSCFKTFNPEIEAI</sequence>
<keyword evidence="3" id="KW-1185">Reference proteome</keyword>
<protein>
    <recommendedName>
        <fullName evidence="1">PIN domain-containing protein</fullName>
    </recommendedName>
</protein>
<dbReference type="OrthoDB" id="5568064at2"/>
<evidence type="ECO:0000259" key="1">
    <source>
        <dbReference type="Pfam" id="PF01850"/>
    </source>
</evidence>
<evidence type="ECO:0000313" key="3">
    <source>
        <dbReference type="Proteomes" id="UP000031623"/>
    </source>
</evidence>
<evidence type="ECO:0000313" key="2">
    <source>
        <dbReference type="EMBL" id="BAP56839.1"/>
    </source>
</evidence>
<feature type="domain" description="PIN" evidence="1">
    <location>
        <begin position="4"/>
        <end position="122"/>
    </location>
</feature>
<organism evidence="2 3">
    <name type="scientific">Thioploca ingrica</name>
    <dbReference type="NCBI Taxonomy" id="40754"/>
    <lineage>
        <taxon>Bacteria</taxon>
        <taxon>Pseudomonadati</taxon>
        <taxon>Pseudomonadota</taxon>
        <taxon>Gammaproteobacteria</taxon>
        <taxon>Thiotrichales</taxon>
        <taxon>Thiotrichaceae</taxon>
        <taxon>Thioploca</taxon>
    </lineage>
</organism>
<dbReference type="Pfam" id="PF01850">
    <property type="entry name" value="PIN"/>
    <property type="match status" value="1"/>
</dbReference>
<dbReference type="Proteomes" id="UP000031623">
    <property type="component" value="Chromosome"/>
</dbReference>
<proteinExistence type="predicted"/>
<dbReference type="EMBL" id="AP014633">
    <property type="protein sequence ID" value="BAP56839.1"/>
    <property type="molecule type" value="Genomic_DNA"/>
</dbReference>